<keyword evidence="10" id="KW-1185">Reference proteome</keyword>
<dbReference type="RefSeq" id="WP_116061381.1">
    <property type="nucleotide sequence ID" value="NZ_QRDZ01000010.1"/>
</dbReference>
<keyword evidence="2" id="KW-1003">Cell membrane</keyword>
<feature type="domain" description="HAMP" evidence="8">
    <location>
        <begin position="326"/>
        <end position="379"/>
    </location>
</feature>
<feature type="transmembrane region" description="Helical" evidence="7">
    <location>
        <begin position="26"/>
        <end position="45"/>
    </location>
</feature>
<dbReference type="GO" id="GO:0005886">
    <property type="term" value="C:plasma membrane"/>
    <property type="evidence" value="ECO:0007669"/>
    <property type="project" value="UniProtKB-SubCell"/>
</dbReference>
<sequence length="594" mass="67449">MRSADNGVLDVLGKLKSKSMTLTGKGILFVLVFILLPALLIFWVASNQATLAIKQQVSNALVELNIQNHATIDRVMDAIDQNIVNMMSSSLIQQWNTPRPISERQRVKQYVATENLLANYSVKEKYSLFLLEHDAADYYFVPPPDISDSGVFFLDREGGKWLDNALNAGGAGIVQPINQLGFAISPKQTFAYLRAVSDLTTGKRTRNVLVATGIETVIQEALNAINLPEQSRKFLVDQDGVVLAGGNSEFRSFAFPEQGEELRPNVWMTNDSMYVYHDSPMYMNRLVYEIPLKSVLGSHTVVQDIIKITALCYFAVILLFIFYFSKSIVRPMARLAAFTRMYEPGKKMARFKEGERKDEIGLFYSSFFAMTERLNQLVKEKYVMEIKQKESELILLHSQITPHLLYNTLDSVYWYGIRGGVPEVAEMVRDLSTVLRIGLSRGKELIHVREEREHVEAYLHLQEKRYEHSFQFRLEVDPAVENCLLPKVIIQPLVENSILHGIGKMDGEGEVYIRIKEAADEVRITVEDNGFRSVNLSKLSDILTGKADPDQGFGIRNVNKRIQLRFGLSYGLSYDLREEGGLRALIRLPRRFGE</sequence>
<dbReference type="Gene3D" id="6.10.340.10">
    <property type="match status" value="1"/>
</dbReference>
<evidence type="ECO:0000256" key="2">
    <source>
        <dbReference type="ARBA" id="ARBA00022475"/>
    </source>
</evidence>
<evidence type="ECO:0000256" key="4">
    <source>
        <dbReference type="ARBA" id="ARBA00022679"/>
    </source>
</evidence>
<protein>
    <submittedName>
        <fullName evidence="9">Two-component system sensor histidine kinase YesM</fullName>
    </submittedName>
</protein>
<comment type="subcellular location">
    <subcellularLocation>
        <location evidence="1">Cell membrane</location>
        <topology evidence="1">Multi-pass membrane protein</topology>
    </subcellularLocation>
</comment>
<evidence type="ECO:0000313" key="10">
    <source>
        <dbReference type="Proteomes" id="UP000256977"/>
    </source>
</evidence>
<evidence type="ECO:0000256" key="3">
    <source>
        <dbReference type="ARBA" id="ARBA00022553"/>
    </source>
</evidence>
<evidence type="ECO:0000256" key="5">
    <source>
        <dbReference type="ARBA" id="ARBA00022777"/>
    </source>
</evidence>
<evidence type="ECO:0000256" key="6">
    <source>
        <dbReference type="ARBA" id="ARBA00023136"/>
    </source>
</evidence>
<organism evidence="9 10">
    <name type="scientific">Cohnella phaseoli</name>
    <dbReference type="NCBI Taxonomy" id="456490"/>
    <lineage>
        <taxon>Bacteria</taxon>
        <taxon>Bacillati</taxon>
        <taxon>Bacillota</taxon>
        <taxon>Bacilli</taxon>
        <taxon>Bacillales</taxon>
        <taxon>Paenibacillaceae</taxon>
        <taxon>Cohnella</taxon>
    </lineage>
</organism>
<keyword evidence="7" id="KW-1133">Transmembrane helix</keyword>
<dbReference type="AlphaFoldDB" id="A0A3D9JS96"/>
<dbReference type="Pfam" id="PF06580">
    <property type="entry name" value="His_kinase"/>
    <property type="match status" value="1"/>
</dbReference>
<evidence type="ECO:0000256" key="7">
    <source>
        <dbReference type="SAM" id="Phobius"/>
    </source>
</evidence>
<dbReference type="PANTHER" id="PTHR34220:SF7">
    <property type="entry name" value="SENSOR HISTIDINE KINASE YPDA"/>
    <property type="match status" value="1"/>
</dbReference>
<evidence type="ECO:0000259" key="8">
    <source>
        <dbReference type="PROSITE" id="PS50885"/>
    </source>
</evidence>
<dbReference type="Proteomes" id="UP000256977">
    <property type="component" value="Unassembled WGS sequence"/>
</dbReference>
<keyword evidence="5 9" id="KW-0418">Kinase</keyword>
<name>A0A3D9JS96_9BACL</name>
<accession>A0A3D9JS96</accession>
<dbReference type="InterPro" id="IPR010559">
    <property type="entry name" value="Sig_transdc_His_kin_internal"/>
</dbReference>
<proteinExistence type="predicted"/>
<dbReference type="InterPro" id="IPR036890">
    <property type="entry name" value="HATPase_C_sf"/>
</dbReference>
<dbReference type="InterPro" id="IPR003660">
    <property type="entry name" value="HAMP_dom"/>
</dbReference>
<gene>
    <name evidence="9" type="ORF">DFP98_110135</name>
</gene>
<dbReference type="EMBL" id="QRDZ01000010">
    <property type="protein sequence ID" value="RED76914.1"/>
    <property type="molecule type" value="Genomic_DNA"/>
</dbReference>
<keyword evidence="3" id="KW-0597">Phosphoprotein</keyword>
<keyword evidence="6 7" id="KW-0472">Membrane</keyword>
<evidence type="ECO:0000313" key="9">
    <source>
        <dbReference type="EMBL" id="RED76914.1"/>
    </source>
</evidence>
<dbReference type="PROSITE" id="PS50885">
    <property type="entry name" value="HAMP"/>
    <property type="match status" value="1"/>
</dbReference>
<comment type="caution">
    <text evidence="9">The sequence shown here is derived from an EMBL/GenBank/DDBJ whole genome shotgun (WGS) entry which is preliminary data.</text>
</comment>
<dbReference type="GO" id="GO:0000155">
    <property type="term" value="F:phosphorelay sensor kinase activity"/>
    <property type="evidence" value="ECO:0007669"/>
    <property type="project" value="InterPro"/>
</dbReference>
<keyword evidence="7" id="KW-0812">Transmembrane</keyword>
<evidence type="ECO:0000256" key="1">
    <source>
        <dbReference type="ARBA" id="ARBA00004651"/>
    </source>
</evidence>
<dbReference type="SUPFAM" id="SSF55874">
    <property type="entry name" value="ATPase domain of HSP90 chaperone/DNA topoisomerase II/histidine kinase"/>
    <property type="match status" value="1"/>
</dbReference>
<dbReference type="PANTHER" id="PTHR34220">
    <property type="entry name" value="SENSOR HISTIDINE KINASE YPDA"/>
    <property type="match status" value="1"/>
</dbReference>
<dbReference type="OrthoDB" id="2641683at2"/>
<dbReference type="InterPro" id="IPR050640">
    <property type="entry name" value="Bact_2-comp_sensor_kinase"/>
</dbReference>
<dbReference type="InterPro" id="IPR003594">
    <property type="entry name" value="HATPase_dom"/>
</dbReference>
<dbReference type="Pfam" id="PF02518">
    <property type="entry name" value="HATPase_c"/>
    <property type="match status" value="1"/>
</dbReference>
<keyword evidence="4" id="KW-0808">Transferase</keyword>
<feature type="transmembrane region" description="Helical" evidence="7">
    <location>
        <begin position="305"/>
        <end position="324"/>
    </location>
</feature>
<reference evidence="9 10" key="1">
    <citation type="submission" date="2018-07" db="EMBL/GenBank/DDBJ databases">
        <title>Genomic Encyclopedia of Type Strains, Phase III (KMG-III): the genomes of soil and plant-associated and newly described type strains.</title>
        <authorList>
            <person name="Whitman W."/>
        </authorList>
    </citation>
    <scope>NUCLEOTIDE SEQUENCE [LARGE SCALE GENOMIC DNA]</scope>
    <source>
        <strain evidence="9 10">CECT 7287</strain>
    </source>
</reference>
<dbReference type="Gene3D" id="3.30.565.10">
    <property type="entry name" value="Histidine kinase-like ATPase, C-terminal domain"/>
    <property type="match status" value="1"/>
</dbReference>